<dbReference type="InterPro" id="IPR038330">
    <property type="entry name" value="TspO/MBR-related_sf"/>
</dbReference>
<evidence type="ECO:0000256" key="2">
    <source>
        <dbReference type="ARBA" id="ARBA00007524"/>
    </source>
</evidence>
<proteinExistence type="inferred from homology"/>
<reference evidence="8" key="1">
    <citation type="journal article" date="2019" name="Int. J. Syst. Evol. Microbiol.">
        <title>The Global Catalogue of Microorganisms (GCM) 10K type strain sequencing project: providing services to taxonomists for standard genome sequencing and annotation.</title>
        <authorList>
            <consortium name="The Broad Institute Genomics Platform"/>
            <consortium name="The Broad Institute Genome Sequencing Center for Infectious Disease"/>
            <person name="Wu L."/>
            <person name="Ma J."/>
        </authorList>
    </citation>
    <scope>NUCLEOTIDE SEQUENCE [LARGE SCALE GENOMIC DNA]</scope>
    <source>
        <strain evidence="8">CCUG 60524</strain>
    </source>
</reference>
<comment type="caution">
    <text evidence="7">The sequence shown here is derived from an EMBL/GenBank/DDBJ whole genome shotgun (WGS) entry which is preliminary data.</text>
</comment>
<evidence type="ECO:0000313" key="8">
    <source>
        <dbReference type="Proteomes" id="UP001597108"/>
    </source>
</evidence>
<dbReference type="Proteomes" id="UP001597108">
    <property type="component" value="Unassembled WGS sequence"/>
</dbReference>
<evidence type="ECO:0000256" key="4">
    <source>
        <dbReference type="ARBA" id="ARBA00022989"/>
    </source>
</evidence>
<keyword evidence="3 6" id="KW-0812">Transmembrane</keyword>
<dbReference type="EMBL" id="JBHTJT010000010">
    <property type="protein sequence ID" value="MFD0980032.1"/>
    <property type="molecule type" value="Genomic_DNA"/>
</dbReference>
<name>A0ABW3IPJ4_9RHOB</name>
<keyword evidence="8" id="KW-1185">Reference proteome</keyword>
<dbReference type="PANTHER" id="PTHR10057">
    <property type="entry name" value="PERIPHERAL-TYPE BENZODIAZEPINE RECEPTOR"/>
    <property type="match status" value="1"/>
</dbReference>
<dbReference type="PANTHER" id="PTHR10057:SF0">
    <property type="entry name" value="TRANSLOCATOR PROTEIN"/>
    <property type="match status" value="1"/>
</dbReference>
<protein>
    <submittedName>
        <fullName evidence="7">TspO/MBR family protein</fullName>
    </submittedName>
</protein>
<feature type="transmembrane region" description="Helical" evidence="6">
    <location>
        <begin position="124"/>
        <end position="145"/>
    </location>
</feature>
<organism evidence="7 8">
    <name type="scientific">Tropicimonas aquimaris</name>
    <dbReference type="NCBI Taxonomy" id="914152"/>
    <lineage>
        <taxon>Bacteria</taxon>
        <taxon>Pseudomonadati</taxon>
        <taxon>Pseudomonadota</taxon>
        <taxon>Alphaproteobacteria</taxon>
        <taxon>Rhodobacterales</taxon>
        <taxon>Roseobacteraceae</taxon>
        <taxon>Tropicimonas</taxon>
    </lineage>
</organism>
<comment type="similarity">
    <text evidence="2">Belongs to the TspO/BZRP family.</text>
</comment>
<keyword evidence="5 6" id="KW-0472">Membrane</keyword>
<sequence>MTFLLFLIFLAACVAAGSTGVLFAPGDWYRDLRKPDWTPPSWVFSVMWTSLYLVMSWAAARVAVTGESGLALALWALQIALNTLWTPVFFGLHRMRAGLLIIVLLWASVGATTVAFLQVDTLSGIMLIPYLIWVTVAACLNYAILKMNPDEAHL</sequence>
<gene>
    <name evidence="7" type="ORF">ACFQ2S_10250</name>
</gene>
<feature type="transmembrane region" description="Helical" evidence="6">
    <location>
        <begin position="98"/>
        <end position="117"/>
    </location>
</feature>
<evidence type="ECO:0000256" key="3">
    <source>
        <dbReference type="ARBA" id="ARBA00022692"/>
    </source>
</evidence>
<dbReference type="CDD" id="cd15904">
    <property type="entry name" value="TSPO_MBR"/>
    <property type="match status" value="1"/>
</dbReference>
<evidence type="ECO:0000256" key="6">
    <source>
        <dbReference type="SAM" id="Phobius"/>
    </source>
</evidence>
<accession>A0ABW3IPJ4</accession>
<dbReference type="InterPro" id="IPR004307">
    <property type="entry name" value="TspO_MBR"/>
</dbReference>
<evidence type="ECO:0000256" key="5">
    <source>
        <dbReference type="ARBA" id="ARBA00023136"/>
    </source>
</evidence>
<dbReference type="Pfam" id="PF03073">
    <property type="entry name" value="TspO_MBR"/>
    <property type="match status" value="1"/>
</dbReference>
<dbReference type="NCBIfam" id="NF047825">
    <property type="entry name" value="T-richsensTspOAlph"/>
    <property type="match status" value="1"/>
</dbReference>
<evidence type="ECO:0000313" key="7">
    <source>
        <dbReference type="EMBL" id="MFD0980032.1"/>
    </source>
</evidence>
<keyword evidence="4 6" id="KW-1133">Transmembrane helix</keyword>
<dbReference type="PIRSF" id="PIRSF005859">
    <property type="entry name" value="PBR"/>
    <property type="match status" value="1"/>
</dbReference>
<feature type="transmembrane region" description="Helical" evidence="6">
    <location>
        <begin position="72"/>
        <end position="92"/>
    </location>
</feature>
<dbReference type="RefSeq" id="WP_386074370.1">
    <property type="nucleotide sequence ID" value="NZ_JBHTJT010000010.1"/>
</dbReference>
<evidence type="ECO:0000256" key="1">
    <source>
        <dbReference type="ARBA" id="ARBA00004141"/>
    </source>
</evidence>
<feature type="transmembrane region" description="Helical" evidence="6">
    <location>
        <begin position="42"/>
        <end position="60"/>
    </location>
</feature>
<comment type="subcellular location">
    <subcellularLocation>
        <location evidence="1">Membrane</location>
        <topology evidence="1">Multi-pass membrane protein</topology>
    </subcellularLocation>
</comment>
<dbReference type="Gene3D" id="1.20.1260.100">
    <property type="entry name" value="TspO/MBR protein"/>
    <property type="match status" value="1"/>
</dbReference>